<evidence type="ECO:0000313" key="2">
    <source>
        <dbReference type="EMBL" id="PMD32343.1"/>
    </source>
</evidence>
<protein>
    <submittedName>
        <fullName evidence="2">Uncharacterized protein</fullName>
    </submittedName>
</protein>
<keyword evidence="1" id="KW-0732">Signal</keyword>
<sequence>MKSFFQTFSLAVCAGNLATTYASPAPLQVALEINTKDVLQTEQNICLKVCWPSAPTCPAGWFSNNFGTADQPCWTCCKSPDIVIATEVEKIKEVDQNICLKVCWPQTPQCPPGWFSNQFGSCWTCCKSPGDDDIVIAKEIEHPKTSHKTVGKTLALPELDVSISVTVGQAQEITLNNQNICFMICLPEEPTCPEGWYASEQGQCWTCCKTPDDAIFGFKKGLPQSELKH</sequence>
<name>A0A2J6R1F7_HYAVF</name>
<keyword evidence="3" id="KW-1185">Reference proteome</keyword>
<proteinExistence type="predicted"/>
<dbReference type="Proteomes" id="UP000235786">
    <property type="component" value="Unassembled WGS sequence"/>
</dbReference>
<reference evidence="2 3" key="1">
    <citation type="submission" date="2016-04" db="EMBL/GenBank/DDBJ databases">
        <title>A degradative enzymes factory behind the ericoid mycorrhizal symbiosis.</title>
        <authorList>
            <consortium name="DOE Joint Genome Institute"/>
            <person name="Martino E."/>
            <person name="Morin E."/>
            <person name="Grelet G."/>
            <person name="Kuo A."/>
            <person name="Kohler A."/>
            <person name="Daghino S."/>
            <person name="Barry K."/>
            <person name="Choi C."/>
            <person name="Cichocki N."/>
            <person name="Clum A."/>
            <person name="Copeland A."/>
            <person name="Hainaut M."/>
            <person name="Haridas S."/>
            <person name="Labutti K."/>
            <person name="Lindquist E."/>
            <person name="Lipzen A."/>
            <person name="Khouja H.-R."/>
            <person name="Murat C."/>
            <person name="Ohm R."/>
            <person name="Olson A."/>
            <person name="Spatafora J."/>
            <person name="Veneault-Fourrey C."/>
            <person name="Henrissat B."/>
            <person name="Grigoriev I."/>
            <person name="Martin F."/>
            <person name="Perotto S."/>
        </authorList>
    </citation>
    <scope>NUCLEOTIDE SEQUENCE [LARGE SCALE GENOMIC DNA]</scope>
    <source>
        <strain evidence="2 3">F</strain>
    </source>
</reference>
<dbReference type="AlphaFoldDB" id="A0A2J6R1F7"/>
<feature type="signal peptide" evidence="1">
    <location>
        <begin position="1"/>
        <end position="22"/>
    </location>
</feature>
<dbReference type="OrthoDB" id="3440400at2759"/>
<feature type="chain" id="PRO_5014420426" evidence="1">
    <location>
        <begin position="23"/>
        <end position="229"/>
    </location>
</feature>
<accession>A0A2J6R1F7</accession>
<evidence type="ECO:0000256" key="1">
    <source>
        <dbReference type="SAM" id="SignalP"/>
    </source>
</evidence>
<dbReference type="EMBL" id="KZ613959">
    <property type="protein sequence ID" value="PMD32343.1"/>
    <property type="molecule type" value="Genomic_DNA"/>
</dbReference>
<organism evidence="2 3">
    <name type="scientific">Hyaloscypha variabilis (strain UAMH 11265 / GT02V1 / F)</name>
    <name type="common">Meliniomyces variabilis</name>
    <dbReference type="NCBI Taxonomy" id="1149755"/>
    <lineage>
        <taxon>Eukaryota</taxon>
        <taxon>Fungi</taxon>
        <taxon>Dikarya</taxon>
        <taxon>Ascomycota</taxon>
        <taxon>Pezizomycotina</taxon>
        <taxon>Leotiomycetes</taxon>
        <taxon>Helotiales</taxon>
        <taxon>Hyaloscyphaceae</taxon>
        <taxon>Hyaloscypha</taxon>
        <taxon>Hyaloscypha variabilis</taxon>
    </lineage>
</organism>
<evidence type="ECO:0000313" key="3">
    <source>
        <dbReference type="Proteomes" id="UP000235786"/>
    </source>
</evidence>
<gene>
    <name evidence="2" type="ORF">L207DRAFT_590634</name>
</gene>